<dbReference type="EMBL" id="MNVO01000032">
    <property type="protein sequence ID" value="OIO32594.1"/>
    <property type="molecule type" value="Genomic_DNA"/>
</dbReference>
<name>A0A1J4V610_9BACT</name>
<evidence type="ECO:0000313" key="2">
    <source>
        <dbReference type="Proteomes" id="UP000183206"/>
    </source>
</evidence>
<comment type="caution">
    <text evidence="1">The sequence shown here is derived from an EMBL/GenBank/DDBJ whole genome shotgun (WGS) entry which is preliminary data.</text>
</comment>
<proteinExistence type="predicted"/>
<evidence type="ECO:0000313" key="1">
    <source>
        <dbReference type="EMBL" id="OIO32594.1"/>
    </source>
</evidence>
<dbReference type="Proteomes" id="UP000183206">
    <property type="component" value="Unassembled WGS sequence"/>
</dbReference>
<dbReference type="STRING" id="1805282.AUJ44_02045"/>
<sequence>MDDYITPVVDEKLKEMDSGERWADKMDDMKKLRELHFKHLQKEPLDKNDLTFLYEIDRPIQESGYGKDPRIAELRQGRNIEEDMLVIFECERDEIACVPSQINENTKAYVGQIEPAYSKDCRRISSMCIRPFPGRKFAEKMLYTAVSLKMNLHPKSRPSSISLTTESRC</sequence>
<dbReference type="AlphaFoldDB" id="A0A1J4V610"/>
<protein>
    <submittedName>
        <fullName evidence="1">Uncharacterized protein</fullName>
    </submittedName>
</protein>
<reference evidence="1 2" key="1">
    <citation type="journal article" date="2016" name="Environ. Microbiol.">
        <title>Genomic resolution of a cold subsurface aquifer community provides metabolic insights for novel microbes adapted to high CO concentrations.</title>
        <authorList>
            <person name="Probst A.J."/>
            <person name="Castelle C.J."/>
            <person name="Singh A."/>
            <person name="Brown C.T."/>
            <person name="Anantharaman K."/>
            <person name="Sharon I."/>
            <person name="Hug L.A."/>
            <person name="Burstein D."/>
            <person name="Emerson J.B."/>
            <person name="Thomas B.C."/>
            <person name="Banfield J.F."/>
        </authorList>
    </citation>
    <scope>NUCLEOTIDE SEQUENCE [LARGE SCALE GENOMIC DNA]</scope>
    <source>
        <strain evidence="1">CG1_02_47_685</strain>
    </source>
</reference>
<organism evidence="1 2">
    <name type="scientific">Candidatus Nomurabacteria bacterium CG1_02_47_685</name>
    <dbReference type="NCBI Taxonomy" id="1805282"/>
    <lineage>
        <taxon>Bacteria</taxon>
        <taxon>Candidatus Nomuraibacteriota</taxon>
    </lineage>
</organism>
<accession>A0A1J4V610</accession>
<gene>
    <name evidence="1" type="ORF">AUJ44_02045</name>
</gene>